<dbReference type="PANTHER" id="PTHR44329:SF288">
    <property type="entry name" value="MITOGEN-ACTIVATED PROTEIN KINASE KINASE KINASE 20"/>
    <property type="match status" value="1"/>
</dbReference>
<keyword evidence="2" id="KW-0547">Nucleotide-binding</keyword>
<proteinExistence type="predicted"/>
<dbReference type="PROSITE" id="PS50011">
    <property type="entry name" value="PROTEIN_KINASE_DOM"/>
    <property type="match status" value="1"/>
</dbReference>
<dbReference type="GO" id="GO:0005524">
    <property type="term" value="F:ATP binding"/>
    <property type="evidence" value="ECO:0007669"/>
    <property type="project" value="UniProtKB-KW"/>
</dbReference>
<name>A0A8H3XH22_GIGMA</name>
<dbReference type="Gene3D" id="3.30.200.20">
    <property type="entry name" value="Phosphorylase Kinase, domain 1"/>
    <property type="match status" value="1"/>
</dbReference>
<dbReference type="InterPro" id="IPR001245">
    <property type="entry name" value="Ser-Thr/Tyr_kinase_cat_dom"/>
</dbReference>
<feature type="domain" description="Protein kinase" evidence="5">
    <location>
        <begin position="24"/>
        <end position="511"/>
    </location>
</feature>
<keyword evidence="3 6" id="KW-0418">Kinase</keyword>
<dbReference type="Gene3D" id="1.10.510.10">
    <property type="entry name" value="Transferase(Phosphotransferase) domain 1"/>
    <property type="match status" value="3"/>
</dbReference>
<accession>A0A8H3XH22</accession>
<keyword evidence="4" id="KW-0067">ATP-binding</keyword>
<dbReference type="GO" id="GO:0004674">
    <property type="term" value="F:protein serine/threonine kinase activity"/>
    <property type="evidence" value="ECO:0007669"/>
    <property type="project" value="TreeGrafter"/>
</dbReference>
<evidence type="ECO:0000313" key="7">
    <source>
        <dbReference type="Proteomes" id="UP000439903"/>
    </source>
</evidence>
<organism evidence="6 7">
    <name type="scientific">Gigaspora margarita</name>
    <dbReference type="NCBI Taxonomy" id="4874"/>
    <lineage>
        <taxon>Eukaryota</taxon>
        <taxon>Fungi</taxon>
        <taxon>Fungi incertae sedis</taxon>
        <taxon>Mucoromycota</taxon>
        <taxon>Glomeromycotina</taxon>
        <taxon>Glomeromycetes</taxon>
        <taxon>Diversisporales</taxon>
        <taxon>Gigasporaceae</taxon>
        <taxon>Gigaspora</taxon>
    </lineage>
</organism>
<dbReference type="Proteomes" id="UP000439903">
    <property type="component" value="Unassembled WGS sequence"/>
</dbReference>
<dbReference type="InterPro" id="IPR011009">
    <property type="entry name" value="Kinase-like_dom_sf"/>
</dbReference>
<evidence type="ECO:0000256" key="1">
    <source>
        <dbReference type="ARBA" id="ARBA00022679"/>
    </source>
</evidence>
<dbReference type="InterPro" id="IPR000719">
    <property type="entry name" value="Prot_kinase_dom"/>
</dbReference>
<comment type="caution">
    <text evidence="6">The sequence shown here is derived from an EMBL/GenBank/DDBJ whole genome shotgun (WGS) entry which is preliminary data.</text>
</comment>
<protein>
    <submittedName>
        <fullName evidence="6">Kinase-like protein</fullName>
    </submittedName>
</protein>
<gene>
    <name evidence="6" type="ORF">F8M41_000210</name>
</gene>
<dbReference type="PANTHER" id="PTHR44329">
    <property type="entry name" value="SERINE/THREONINE-PROTEIN KINASE TNNI3K-RELATED"/>
    <property type="match status" value="1"/>
</dbReference>
<evidence type="ECO:0000256" key="2">
    <source>
        <dbReference type="ARBA" id="ARBA00022741"/>
    </source>
</evidence>
<dbReference type="InterPro" id="IPR051681">
    <property type="entry name" value="Ser/Thr_Kinases-Pseudokinases"/>
</dbReference>
<evidence type="ECO:0000259" key="5">
    <source>
        <dbReference type="PROSITE" id="PS50011"/>
    </source>
</evidence>
<keyword evidence="7" id="KW-1185">Reference proteome</keyword>
<dbReference type="Pfam" id="PF07714">
    <property type="entry name" value="PK_Tyr_Ser-Thr"/>
    <property type="match status" value="2"/>
</dbReference>
<evidence type="ECO:0000256" key="4">
    <source>
        <dbReference type="ARBA" id="ARBA00022840"/>
    </source>
</evidence>
<keyword evidence="1" id="KW-0808">Transferase</keyword>
<reference evidence="6 7" key="1">
    <citation type="journal article" date="2019" name="Environ. Microbiol.">
        <title>At the nexus of three kingdoms: the genome of the mycorrhizal fungus Gigaspora margarita provides insights into plant, endobacterial and fungal interactions.</title>
        <authorList>
            <person name="Venice F."/>
            <person name="Ghignone S."/>
            <person name="Salvioli di Fossalunga A."/>
            <person name="Amselem J."/>
            <person name="Novero M."/>
            <person name="Xianan X."/>
            <person name="Sedzielewska Toro K."/>
            <person name="Morin E."/>
            <person name="Lipzen A."/>
            <person name="Grigoriev I.V."/>
            <person name="Henrissat B."/>
            <person name="Martin F.M."/>
            <person name="Bonfante P."/>
        </authorList>
    </citation>
    <scope>NUCLEOTIDE SEQUENCE [LARGE SCALE GENOMIC DNA]</scope>
    <source>
        <strain evidence="6 7">BEG34</strain>
    </source>
</reference>
<dbReference type="AlphaFoldDB" id="A0A8H3XH22"/>
<sequence length="512" mass="59627">MDSLEWLEKSINERHINFYDYDDFINKEKTNEGGFGTIQKAEWKGYGLTVALKSLKVNKNLDKLVKELQLLRSVSLHPNINLLYGLTKDPIDEHYVLILQFANEGNLREYLRKNFKELKWTDKYRIGKEISQGLLFLHNNNIVHRDLHSKNILVHERKMMIADFGVIFWEISSGRPPFQSFTSREAIVIHIFRGSREIPVEDTPQKYLELYTKCWDEIPNNRPEIKQVYDTLNSWVPESVSSTINTENSLKGLLDNAISQHQINNIQYSEFTVPISIRNFSSTYKSEWDRVKLTVVFKTLRFGSTFDENTIQDSLKQFKILQRASFHQNIIHLYGVTKNEDLNSTNILVHDKKAKIAANDKSLKENIIREFINKLEILQKITFHSNVINFYGITKDSNGHYNTVLQFVAHCNLHYDTSYKRDMRSDIYSLGVILWEISSNRPPFPSSHSVKLGGSASISKRIFKGERETPIEGTPPRYIQLYKQCWDNEPTRRPGISLILNTLTNIIHPTIK</sequence>
<dbReference type="EMBL" id="WTPW01001006">
    <property type="protein sequence ID" value="KAF0463063.1"/>
    <property type="molecule type" value="Genomic_DNA"/>
</dbReference>
<evidence type="ECO:0000313" key="6">
    <source>
        <dbReference type="EMBL" id="KAF0463063.1"/>
    </source>
</evidence>
<dbReference type="SUPFAM" id="SSF56112">
    <property type="entry name" value="Protein kinase-like (PK-like)"/>
    <property type="match status" value="3"/>
</dbReference>
<evidence type="ECO:0000256" key="3">
    <source>
        <dbReference type="ARBA" id="ARBA00022777"/>
    </source>
</evidence>